<feature type="compositionally biased region" description="Basic and acidic residues" evidence="1">
    <location>
        <begin position="493"/>
        <end position="516"/>
    </location>
</feature>
<accession>A7RMN5</accession>
<evidence type="ECO:0000256" key="1">
    <source>
        <dbReference type="SAM" id="MobiDB-lite"/>
    </source>
</evidence>
<evidence type="ECO:0000259" key="2">
    <source>
        <dbReference type="Pfam" id="PF00629"/>
    </source>
</evidence>
<dbReference type="Gene3D" id="2.60.120.200">
    <property type="match status" value="1"/>
</dbReference>
<feature type="region of interest" description="Disordered" evidence="1">
    <location>
        <begin position="574"/>
        <end position="652"/>
    </location>
</feature>
<dbReference type="SUPFAM" id="SSF49899">
    <property type="entry name" value="Concanavalin A-like lectins/glucanases"/>
    <property type="match status" value="1"/>
</dbReference>
<dbReference type="InterPro" id="IPR013320">
    <property type="entry name" value="ConA-like_dom_sf"/>
</dbReference>
<dbReference type="eggNOG" id="KOG1721">
    <property type="taxonomic scope" value="Eukaryota"/>
</dbReference>
<dbReference type="EMBL" id="DS469520">
    <property type="protein sequence ID" value="EDO47299.1"/>
    <property type="molecule type" value="Genomic_DNA"/>
</dbReference>
<dbReference type="OMA" id="VINQCED"/>
<reference evidence="3 4" key="1">
    <citation type="journal article" date="2007" name="Science">
        <title>Sea anemone genome reveals ancestral eumetazoan gene repertoire and genomic organization.</title>
        <authorList>
            <person name="Putnam N.H."/>
            <person name="Srivastava M."/>
            <person name="Hellsten U."/>
            <person name="Dirks B."/>
            <person name="Chapman J."/>
            <person name="Salamov A."/>
            <person name="Terry A."/>
            <person name="Shapiro H."/>
            <person name="Lindquist E."/>
            <person name="Kapitonov V.V."/>
            <person name="Jurka J."/>
            <person name="Genikhovich G."/>
            <person name="Grigoriev I.V."/>
            <person name="Lucas S.M."/>
            <person name="Steele R.E."/>
            <person name="Finnerty J.R."/>
            <person name="Technau U."/>
            <person name="Martindale M.Q."/>
            <person name="Rokhsar D.S."/>
        </authorList>
    </citation>
    <scope>NUCLEOTIDE SEQUENCE [LARGE SCALE GENOMIC DNA]</scope>
    <source>
        <strain evidence="4">CH2 X CH6</strain>
    </source>
</reference>
<feature type="domain" description="MAM" evidence="2">
    <location>
        <begin position="645"/>
        <end position="744"/>
    </location>
</feature>
<sequence>MHRLLGGPFQPSRKLFFPGTLAPHRCISASPASITSDLTILAAPHSGSSRILLYYLKACDALRKSNSFLMLLSSITWKVKQEALPSRVKALCNLESFRCIHVSHSAEIGTTGSPPYAHERSWRSASHRCGPVFPLKTRGTYHESNRMTLQETVSDIESLISPFEVIFLIPSKDGIRDYTAGQSLLEDAVRIKVSYEDAPTAWRSIPTIAEALFSSNSWNYSFYRAKLPSRILTKSKIEIHQSGSIKTVSPAISANSRTATVASFKNVETELQQKDASSDNDNKSISSRRDIGGRVSRTTRVVHCRRQCQDGQEPSVTLHVICRPRGKPLDQYRDIERVACLGERSGGDQERSGGDQERSGEVDDQGRFGGDQRRSGGDQERSGGDQERSGGDQERRGGDQERSGGDQERRGGDQERRGGDQARRGGDQERRVGDQGRSGGDQERSGGDQERSGGDQERRGGDQERRGGDQARRGGDQERRVGDQGRSGGDQGRSGDDQERSGGDQGRSGDDQERSGGDQGRSGGDQGEVVVTRGGVVVTRGGVVVTRGGVVVTRGGVDMSEVDEGLCVRERTSGCDQWRSDGDQERSGEVDDQGRFGGDQRRSGGDQERSGGDQERSGGDQGRSGGGQERSGGDQGRSVGDQERSGGDHGEVVVTRGGTYLYASVNSNEYGTAILFGQDWFNPKRIPFCLTFYYSMFGNPRSDLNVVLDPGGNLEYYYVALLVNSTDIGDHADRWFRADVSITGNITKKGRSDGDQGRSGGDQGRKGGDQGRSGGDQGRTGGGEQGRSGGDQGRSDGDQGRSGRDQERSGGDKGRSGGDQERNGGDQGRSGGDKGRSGGDQGRSGDDQGRSDGDQEKSVILGITAFTEPSSFPEE</sequence>
<feature type="compositionally biased region" description="Low complexity" evidence="1">
    <location>
        <begin position="527"/>
        <end position="543"/>
    </location>
</feature>
<dbReference type="AlphaFoldDB" id="A7RMN5"/>
<feature type="region of interest" description="Disordered" evidence="1">
    <location>
        <begin position="271"/>
        <end position="294"/>
    </location>
</feature>
<organism evidence="3 4">
    <name type="scientific">Nematostella vectensis</name>
    <name type="common">Starlet sea anemone</name>
    <dbReference type="NCBI Taxonomy" id="45351"/>
    <lineage>
        <taxon>Eukaryota</taxon>
        <taxon>Metazoa</taxon>
        <taxon>Cnidaria</taxon>
        <taxon>Anthozoa</taxon>
        <taxon>Hexacorallia</taxon>
        <taxon>Actiniaria</taxon>
        <taxon>Edwardsiidae</taxon>
        <taxon>Nematostella</taxon>
    </lineage>
</organism>
<feature type="compositionally biased region" description="Basic and acidic residues" evidence="1">
    <location>
        <begin position="271"/>
        <end position="292"/>
    </location>
</feature>
<dbReference type="InParanoid" id="A7RMN5"/>
<proteinExistence type="predicted"/>
<name>A7RMN5_NEMVE</name>
<dbReference type="Pfam" id="PF00629">
    <property type="entry name" value="MAM"/>
    <property type="match status" value="1"/>
</dbReference>
<feature type="compositionally biased region" description="Gly residues" evidence="1">
    <location>
        <begin position="619"/>
        <end position="635"/>
    </location>
</feature>
<feature type="region of interest" description="Disordered" evidence="1">
    <location>
        <begin position="745"/>
        <end position="875"/>
    </location>
</feature>
<dbReference type="InterPro" id="IPR000998">
    <property type="entry name" value="MAM_dom"/>
</dbReference>
<dbReference type="HOGENOM" id="CLU_328549_0_0_1"/>
<gene>
    <name evidence="3" type="ORF">NEMVEDRAFT_v1g199356</name>
</gene>
<feature type="compositionally biased region" description="Basic and acidic residues" evidence="1">
    <location>
        <begin position="574"/>
        <end position="618"/>
    </location>
</feature>
<evidence type="ECO:0000313" key="4">
    <source>
        <dbReference type="Proteomes" id="UP000001593"/>
    </source>
</evidence>
<dbReference type="Proteomes" id="UP000001593">
    <property type="component" value="Unassembled WGS sequence"/>
</dbReference>
<protein>
    <recommendedName>
        <fullName evidence="2">MAM domain-containing protein</fullName>
    </recommendedName>
</protein>
<keyword evidence="4" id="KW-1185">Reference proteome</keyword>
<feature type="region of interest" description="Disordered" evidence="1">
    <location>
        <begin position="340"/>
        <end position="543"/>
    </location>
</feature>
<feature type="compositionally biased region" description="Gly residues" evidence="1">
    <location>
        <begin position="517"/>
        <end position="526"/>
    </location>
</feature>
<dbReference type="GO" id="GO:0016020">
    <property type="term" value="C:membrane"/>
    <property type="evidence" value="ECO:0007669"/>
    <property type="project" value="InterPro"/>
</dbReference>
<feature type="compositionally biased region" description="Gly residues" evidence="1">
    <location>
        <begin position="770"/>
        <end position="792"/>
    </location>
</feature>
<feature type="compositionally biased region" description="Basic and acidic residues" evidence="1">
    <location>
        <begin position="831"/>
        <end position="857"/>
    </location>
</feature>
<evidence type="ECO:0000313" key="3">
    <source>
        <dbReference type="EMBL" id="EDO47299.1"/>
    </source>
</evidence>
<feature type="compositionally biased region" description="Basic and acidic residues" evidence="1">
    <location>
        <begin position="793"/>
        <end position="824"/>
    </location>
</feature>
<feature type="compositionally biased region" description="Basic and acidic residues" evidence="1">
    <location>
        <begin position="345"/>
        <end position="483"/>
    </location>
</feature>
<feature type="compositionally biased region" description="Basic and acidic residues" evidence="1">
    <location>
        <begin position="640"/>
        <end position="651"/>
    </location>
</feature>